<evidence type="ECO:0000259" key="4">
    <source>
        <dbReference type="Pfam" id="PF00884"/>
    </source>
</evidence>
<dbReference type="Pfam" id="PF00884">
    <property type="entry name" value="Sulfatase"/>
    <property type="match status" value="1"/>
</dbReference>
<dbReference type="InterPro" id="IPR017850">
    <property type="entry name" value="Alkaline_phosphatase_core_sf"/>
</dbReference>
<dbReference type="Proteomes" id="UP001205890">
    <property type="component" value="Unassembled WGS sequence"/>
</dbReference>
<keyword evidence="3" id="KW-0378">Hydrolase</keyword>
<dbReference type="PANTHER" id="PTHR45953:SF1">
    <property type="entry name" value="IDURONATE 2-SULFATASE"/>
    <property type="match status" value="1"/>
</dbReference>
<comment type="similarity">
    <text evidence="1">Belongs to the sulfatase family.</text>
</comment>
<dbReference type="SUPFAM" id="SSF53649">
    <property type="entry name" value="Alkaline phosphatase-like"/>
    <property type="match status" value="1"/>
</dbReference>
<dbReference type="PANTHER" id="PTHR45953">
    <property type="entry name" value="IDURONATE 2-SULFATASE"/>
    <property type="match status" value="1"/>
</dbReference>
<keyword evidence="6" id="KW-1185">Reference proteome</keyword>
<accession>A0ABT1LFS2</accession>
<dbReference type="CDD" id="cd16037">
    <property type="entry name" value="sulfatase_like"/>
    <property type="match status" value="1"/>
</dbReference>
<proteinExistence type="inferred from homology"/>
<sequence>MPEQSQAAGRPQPDILFFYSDQHARHVVGHAGDAVAVTPNLDRLARSGVWFDSAYCPSPICTPSRMSMLTGQWPHEQGCWTLEDQLRSDRPTYAHALGAAGYRTVLCGRMHSVGPDQLHGYAERDVGDCSPNWPGAPRQDLGVLAGAQGPARVSLERSGRGQSGYEVVDRAAVAAALERIAEIARARKAGSTQPVFLTVSFVLPHCPFVARAEDFDLFEGRVGPPRLGRPDPDREHPATAAWRRACGIEDFDPQAVIRARTAYYGLVRRLDAMIGEVLDAWHAAGLGGDSLVAYTSDHGEMLGEHGLFWKNCFYEQSVGVPLILSWPGRLPEGARCPRVVNLVDLGATFIAAAGAPALPRSRGRSLLGIAADPDAPWLDETYSEYVTDETPQWTGPTTVQQRMVRAGRWKLVVTRGERPQLFDLAADPDELRDLAEDPALADLRRDLEARVLRGWDADAIAREVAMRRREKNLLAEWARRTHPRSTLQFPITAADSWLDGG</sequence>
<dbReference type="PROSITE" id="PS00523">
    <property type="entry name" value="SULFATASE_1"/>
    <property type="match status" value="1"/>
</dbReference>
<dbReference type="EMBL" id="JANCLU010000009">
    <property type="protein sequence ID" value="MCP8939108.1"/>
    <property type="molecule type" value="Genomic_DNA"/>
</dbReference>
<evidence type="ECO:0000256" key="2">
    <source>
        <dbReference type="ARBA" id="ARBA00022723"/>
    </source>
</evidence>
<keyword evidence="2" id="KW-0479">Metal-binding</keyword>
<dbReference type="InterPro" id="IPR000917">
    <property type="entry name" value="Sulfatase_N"/>
</dbReference>
<evidence type="ECO:0000313" key="6">
    <source>
        <dbReference type="Proteomes" id="UP001205890"/>
    </source>
</evidence>
<dbReference type="RefSeq" id="WP_254741950.1">
    <property type="nucleotide sequence ID" value="NZ_JANCLU010000009.1"/>
</dbReference>
<evidence type="ECO:0000256" key="3">
    <source>
        <dbReference type="ARBA" id="ARBA00022801"/>
    </source>
</evidence>
<gene>
    <name evidence="5" type="ORF">NK718_11320</name>
</gene>
<feature type="domain" description="Sulfatase N-terminal" evidence="4">
    <location>
        <begin position="13"/>
        <end position="354"/>
    </location>
</feature>
<dbReference type="Gene3D" id="3.40.720.10">
    <property type="entry name" value="Alkaline Phosphatase, subunit A"/>
    <property type="match status" value="1"/>
</dbReference>
<evidence type="ECO:0000313" key="5">
    <source>
        <dbReference type="EMBL" id="MCP8939108.1"/>
    </source>
</evidence>
<comment type="caution">
    <text evidence="5">The sequence shown here is derived from an EMBL/GenBank/DDBJ whole genome shotgun (WGS) entry which is preliminary data.</text>
</comment>
<dbReference type="InterPro" id="IPR024607">
    <property type="entry name" value="Sulfatase_CS"/>
</dbReference>
<protein>
    <submittedName>
        <fullName evidence="5">Sulfatase-like hydrolase/transferase</fullName>
    </submittedName>
</protein>
<organism evidence="5 6">
    <name type="scientific">Alsobacter ponti</name>
    <dbReference type="NCBI Taxonomy" id="2962936"/>
    <lineage>
        <taxon>Bacteria</taxon>
        <taxon>Pseudomonadati</taxon>
        <taxon>Pseudomonadota</taxon>
        <taxon>Alphaproteobacteria</taxon>
        <taxon>Hyphomicrobiales</taxon>
        <taxon>Alsobacteraceae</taxon>
        <taxon>Alsobacter</taxon>
    </lineage>
</organism>
<evidence type="ECO:0000256" key="1">
    <source>
        <dbReference type="ARBA" id="ARBA00008779"/>
    </source>
</evidence>
<name>A0ABT1LFS2_9HYPH</name>
<reference evidence="5 6" key="1">
    <citation type="submission" date="2022-07" db="EMBL/GenBank/DDBJ databases">
        <authorList>
            <person name="Li W.-J."/>
            <person name="Deng Q.-Q."/>
        </authorList>
    </citation>
    <scope>NUCLEOTIDE SEQUENCE [LARGE SCALE GENOMIC DNA]</scope>
    <source>
        <strain evidence="5 6">SYSU M60028</strain>
    </source>
</reference>